<reference evidence="1" key="1">
    <citation type="submission" date="2020-05" db="EMBL/GenBank/DDBJ databases">
        <title>Large-scale comparative analyses of tick genomes elucidate their genetic diversity and vector capacities.</title>
        <authorList>
            <person name="Jia N."/>
            <person name="Wang J."/>
            <person name="Shi W."/>
            <person name="Du L."/>
            <person name="Sun Y."/>
            <person name="Zhan W."/>
            <person name="Jiang J."/>
            <person name="Wang Q."/>
            <person name="Zhang B."/>
            <person name="Ji P."/>
            <person name="Sakyi L.B."/>
            <person name="Cui X."/>
            <person name="Yuan T."/>
            <person name="Jiang B."/>
            <person name="Yang W."/>
            <person name="Lam T.T.-Y."/>
            <person name="Chang Q."/>
            <person name="Ding S."/>
            <person name="Wang X."/>
            <person name="Zhu J."/>
            <person name="Ruan X."/>
            <person name="Zhao L."/>
            <person name="Wei J."/>
            <person name="Que T."/>
            <person name="Du C."/>
            <person name="Cheng J."/>
            <person name="Dai P."/>
            <person name="Han X."/>
            <person name="Huang E."/>
            <person name="Gao Y."/>
            <person name="Liu J."/>
            <person name="Shao H."/>
            <person name="Ye R."/>
            <person name="Li L."/>
            <person name="Wei W."/>
            <person name="Wang X."/>
            <person name="Wang C."/>
            <person name="Yang T."/>
            <person name="Huo Q."/>
            <person name="Li W."/>
            <person name="Guo W."/>
            <person name="Chen H."/>
            <person name="Zhou L."/>
            <person name="Ni X."/>
            <person name="Tian J."/>
            <person name="Zhou Y."/>
            <person name="Sheng Y."/>
            <person name="Liu T."/>
            <person name="Pan Y."/>
            <person name="Xia L."/>
            <person name="Li J."/>
            <person name="Zhao F."/>
            <person name="Cao W."/>
        </authorList>
    </citation>
    <scope>NUCLEOTIDE SEQUENCE</scope>
    <source>
        <strain evidence="1">Dsil-2018</strain>
    </source>
</reference>
<dbReference type="Proteomes" id="UP000821865">
    <property type="component" value="Chromosome 2"/>
</dbReference>
<sequence length="341" mass="37733">MEDRRSAAFEPRNRGENQTHDIDARTDTLGTGQQVTKPKYIKGKVIKAGRMPRLPKDEIKIVVRPQGNLDTVKVGASTVTAAIFVAAGITGEESAEDTVCPNSHQNIVVVSTPKRSSADRYAKMRQIHIKGKPHEVNAYETAPDNTTKGVIRGIPIEDGPQVLDKNIVNQRNPLALAAKRIGTTTTVVIAFDKIKEDFPPIQPTRRRSRSRSPSRSRSRSRQKHSRAPTRSRSRTPAPVDKVSWADTVRGTAREGVGKAPQVPDHNQKADNGVLEALRKENAVMRELVQKLMQEMRELRRERAAADQNKQSAQPPVPASVPDADAPAPKNGRYNNKRTRDV</sequence>
<gene>
    <name evidence="1" type="ORF">HPB49_012403</name>
</gene>
<accession>A0ACB8DCJ6</accession>
<proteinExistence type="predicted"/>
<name>A0ACB8DCJ6_DERSI</name>
<dbReference type="EMBL" id="CM023471">
    <property type="protein sequence ID" value="KAH7965984.1"/>
    <property type="molecule type" value="Genomic_DNA"/>
</dbReference>
<comment type="caution">
    <text evidence="1">The sequence shown here is derived from an EMBL/GenBank/DDBJ whole genome shotgun (WGS) entry which is preliminary data.</text>
</comment>
<evidence type="ECO:0000313" key="1">
    <source>
        <dbReference type="EMBL" id="KAH7965984.1"/>
    </source>
</evidence>
<organism evidence="1 2">
    <name type="scientific">Dermacentor silvarum</name>
    <name type="common">Tick</name>
    <dbReference type="NCBI Taxonomy" id="543639"/>
    <lineage>
        <taxon>Eukaryota</taxon>
        <taxon>Metazoa</taxon>
        <taxon>Ecdysozoa</taxon>
        <taxon>Arthropoda</taxon>
        <taxon>Chelicerata</taxon>
        <taxon>Arachnida</taxon>
        <taxon>Acari</taxon>
        <taxon>Parasitiformes</taxon>
        <taxon>Ixodida</taxon>
        <taxon>Ixodoidea</taxon>
        <taxon>Ixodidae</taxon>
        <taxon>Rhipicephalinae</taxon>
        <taxon>Dermacentor</taxon>
    </lineage>
</organism>
<evidence type="ECO:0000313" key="2">
    <source>
        <dbReference type="Proteomes" id="UP000821865"/>
    </source>
</evidence>
<keyword evidence="2" id="KW-1185">Reference proteome</keyword>
<protein>
    <submittedName>
        <fullName evidence="1">Uncharacterized protein</fullName>
    </submittedName>
</protein>